<proteinExistence type="predicted"/>
<dbReference type="InterPro" id="IPR048520">
    <property type="entry name" value="LarA_C"/>
</dbReference>
<organism evidence="3">
    <name type="scientific">Acididesulfobacillus acetoxydans</name>
    <dbReference type="NCBI Taxonomy" id="1561005"/>
    <lineage>
        <taxon>Bacteria</taxon>
        <taxon>Bacillati</taxon>
        <taxon>Bacillota</taxon>
        <taxon>Clostridia</taxon>
        <taxon>Eubacteriales</taxon>
        <taxon>Peptococcaceae</taxon>
        <taxon>Acididesulfobacillus</taxon>
    </lineage>
</organism>
<evidence type="ECO:0000313" key="4">
    <source>
        <dbReference type="EMBL" id="CEJ07471.1"/>
    </source>
</evidence>
<dbReference type="InterPro" id="IPR048068">
    <property type="entry name" value="LarA-like"/>
</dbReference>
<dbReference type="Proteomes" id="UP000836597">
    <property type="component" value="Chromosome"/>
</dbReference>
<dbReference type="PANTHER" id="PTHR33171">
    <property type="entry name" value="LAR_N DOMAIN-CONTAINING PROTEIN"/>
    <property type="match status" value="1"/>
</dbReference>
<reference evidence="4" key="1">
    <citation type="submission" date="2014-11" db="EMBL/GenBank/DDBJ databases">
        <authorList>
            <person name="Hornung B.V."/>
        </authorList>
    </citation>
    <scope>NUCLEOTIDE SEQUENCE</scope>
    <source>
        <strain evidence="4">INE</strain>
    </source>
</reference>
<protein>
    <submittedName>
        <fullName evidence="4">Transcriptional regulator</fullName>
    </submittedName>
</protein>
<keyword evidence="5" id="KW-1185">Reference proteome</keyword>
<dbReference type="Pfam" id="PF21113">
    <property type="entry name" value="LarA_C"/>
    <property type="match status" value="1"/>
</dbReference>
<feature type="domain" description="Lactate racemase C-terminal" evidence="2">
    <location>
        <begin position="272"/>
        <end position="420"/>
    </location>
</feature>
<dbReference type="AlphaFoldDB" id="A0A8S0WNG9"/>
<dbReference type="PANTHER" id="PTHR33171:SF17">
    <property type="entry name" value="LARA-LIKE N-TERMINAL DOMAIN-CONTAINING PROTEIN"/>
    <property type="match status" value="1"/>
</dbReference>
<dbReference type="Proteomes" id="UP001071230">
    <property type="component" value="Unassembled WGS sequence"/>
</dbReference>
<dbReference type="Gene3D" id="3.40.50.11440">
    <property type="match status" value="1"/>
</dbReference>
<accession>A0A8S0WNG9</accession>
<evidence type="ECO:0000313" key="5">
    <source>
        <dbReference type="Proteomes" id="UP001071230"/>
    </source>
</evidence>
<evidence type="ECO:0000313" key="3">
    <source>
        <dbReference type="EMBL" id="CAA7601324.1"/>
    </source>
</evidence>
<dbReference type="EMBL" id="CDGJ01000057">
    <property type="protein sequence ID" value="CEJ07471.1"/>
    <property type="molecule type" value="Genomic_DNA"/>
</dbReference>
<dbReference type="EMBL" id="LR746496">
    <property type="protein sequence ID" value="CAA7601324.1"/>
    <property type="molecule type" value="Genomic_DNA"/>
</dbReference>
<dbReference type="GO" id="GO:0050043">
    <property type="term" value="F:lactate racemase activity"/>
    <property type="evidence" value="ECO:0007669"/>
    <property type="project" value="InterPro"/>
</dbReference>
<dbReference type="RefSeq" id="WP_240984872.1">
    <property type="nucleotide sequence ID" value="NZ_CDGJ01000057.1"/>
</dbReference>
<feature type="domain" description="LarA-like N-terminal" evidence="1">
    <location>
        <begin position="7"/>
        <end position="209"/>
    </location>
</feature>
<evidence type="ECO:0000259" key="2">
    <source>
        <dbReference type="Pfam" id="PF21113"/>
    </source>
</evidence>
<dbReference type="Pfam" id="PF09861">
    <property type="entry name" value="Lar_N"/>
    <property type="match status" value="1"/>
</dbReference>
<dbReference type="InterPro" id="IPR047926">
    <property type="entry name" value="Ni_dep_LarA"/>
</dbReference>
<reference evidence="3" key="2">
    <citation type="submission" date="2020-01" db="EMBL/GenBank/DDBJ databases">
        <authorList>
            <person name="Hornung B."/>
        </authorList>
    </citation>
    <scope>NUCLEOTIDE SEQUENCE</scope>
    <source>
        <strain evidence="3">PacBioINE</strain>
    </source>
</reference>
<dbReference type="NCBIfam" id="NF033504">
    <property type="entry name" value="Ni_dep_LarA"/>
    <property type="match status" value="1"/>
</dbReference>
<name>A0A8S0WNG9_9FIRM</name>
<sequence length="424" mass="45642">MLVKLPYGHSFLEAEIPDERLAGILTTRAEHPKAGGMAVVEGALANPIQSVKLSELAKNARKVVIVTSDHTRPLPSRETMPSLLREVRKGNPQAEITILIATGLHRPPTSEELDAKFGAEAVKREKFVSHKAEDAKSLVRLADLPSGAPFLVNRLALEADLLIAEGFIEPHFFAGYSGGRKSILPGICGRETILVNHSAPFIDHPSTQSGTLSGNIFHRDMVDAARQVKLQFILNVALDEEKSIVAAFAGHPEEAHARGVQFVEKMTKLTCRRAEIVLTSNGGYPLDQNLYQAVKSIRTAEYAAKPGGVIITAASCLDGIGGVTFQRMLTNPGGAPKILEEIRATPPAATSLDQWQVQVLARILVEYHVIIVTEGVKPEVLSAMGLDSASDLKQALTKAYAHMGPEAKVMVIPNGAGVFIESQD</sequence>
<evidence type="ECO:0000259" key="1">
    <source>
        <dbReference type="Pfam" id="PF09861"/>
    </source>
</evidence>
<dbReference type="InterPro" id="IPR018657">
    <property type="entry name" value="LarA-like_N"/>
</dbReference>
<dbReference type="KEGG" id="aacx:DEACI_1990"/>
<gene>
    <name evidence="4" type="ORF">DEACI_1937</name>
    <name evidence="3" type="ORF">DEACI_1990</name>
</gene>
<dbReference type="InterPro" id="IPR043166">
    <property type="entry name" value="LarA-like_C"/>
</dbReference>
<dbReference type="Gene3D" id="3.90.226.30">
    <property type="match status" value="1"/>
</dbReference>